<evidence type="ECO:0000259" key="2">
    <source>
        <dbReference type="PROSITE" id="PS50846"/>
    </source>
</evidence>
<keyword evidence="4" id="KW-1185">Reference proteome</keyword>
<reference evidence="3" key="1">
    <citation type="submission" date="2020-09" db="EMBL/GenBank/DDBJ databases">
        <title>Novel species of Mucilaginibacter isolated from a glacier on the Tibetan Plateau.</title>
        <authorList>
            <person name="Liu Q."/>
            <person name="Xin Y.-H."/>
        </authorList>
    </citation>
    <scope>NUCLEOTIDE SEQUENCE</scope>
    <source>
        <strain evidence="3">ZB1P21</strain>
    </source>
</reference>
<dbReference type="Pfam" id="PF00403">
    <property type="entry name" value="HMA"/>
    <property type="match status" value="1"/>
</dbReference>
<dbReference type="InterPro" id="IPR006121">
    <property type="entry name" value="HMA_dom"/>
</dbReference>
<comment type="caution">
    <text evidence="3">The sequence shown here is derived from an EMBL/GenBank/DDBJ whole genome shotgun (WGS) entry which is preliminary data.</text>
</comment>
<dbReference type="EMBL" id="JACWMX010000004">
    <property type="protein sequence ID" value="MBD1393868.1"/>
    <property type="molecule type" value="Genomic_DNA"/>
</dbReference>
<dbReference type="PROSITE" id="PS50846">
    <property type="entry name" value="HMA_2"/>
    <property type="match status" value="1"/>
</dbReference>
<keyword evidence="1" id="KW-0732">Signal</keyword>
<dbReference type="GO" id="GO:0046872">
    <property type="term" value="F:metal ion binding"/>
    <property type="evidence" value="ECO:0007669"/>
    <property type="project" value="InterPro"/>
</dbReference>
<evidence type="ECO:0000256" key="1">
    <source>
        <dbReference type="SAM" id="SignalP"/>
    </source>
</evidence>
<dbReference type="Gene3D" id="3.30.70.100">
    <property type="match status" value="1"/>
</dbReference>
<dbReference type="SUPFAM" id="SSF55008">
    <property type="entry name" value="HMA, heavy metal-associated domain"/>
    <property type="match status" value="1"/>
</dbReference>
<evidence type="ECO:0000313" key="3">
    <source>
        <dbReference type="EMBL" id="MBD1393868.1"/>
    </source>
</evidence>
<accession>A0A926NXW8</accession>
<evidence type="ECO:0000313" key="4">
    <source>
        <dbReference type="Proteomes" id="UP000619078"/>
    </source>
</evidence>
<dbReference type="RefSeq" id="WP_191163600.1">
    <property type="nucleotide sequence ID" value="NZ_JACWMX010000004.1"/>
</dbReference>
<dbReference type="AlphaFoldDB" id="A0A926NXW8"/>
<name>A0A926NXW8_9SPHI</name>
<dbReference type="Proteomes" id="UP000619078">
    <property type="component" value="Unassembled WGS sequence"/>
</dbReference>
<sequence length="169" mass="18447">MKTLKAYIILFIATVAIAKAQQFTKAELQVSGLTCSLCAKTTEKSLKALPFVSEIKPDLMRNIYVITFKNDVPVSFDEISKKVKNSGFFVNYLKTTVDFNSTKVADNSFTVGADTYKILTTDKALTGPVSLTIVDKGFVPNSVSKKYMGKVIAETPATTTGRVYHVAAI</sequence>
<feature type="domain" description="HMA" evidence="2">
    <location>
        <begin position="24"/>
        <end position="91"/>
    </location>
</feature>
<protein>
    <submittedName>
        <fullName evidence="3">Heavy-metal-associated domain-containing protein</fullName>
    </submittedName>
</protein>
<organism evidence="3 4">
    <name type="scientific">Mucilaginibacter glaciei</name>
    <dbReference type="NCBI Taxonomy" id="2772109"/>
    <lineage>
        <taxon>Bacteria</taxon>
        <taxon>Pseudomonadati</taxon>
        <taxon>Bacteroidota</taxon>
        <taxon>Sphingobacteriia</taxon>
        <taxon>Sphingobacteriales</taxon>
        <taxon>Sphingobacteriaceae</taxon>
        <taxon>Mucilaginibacter</taxon>
    </lineage>
</organism>
<proteinExistence type="predicted"/>
<dbReference type="CDD" id="cd00371">
    <property type="entry name" value="HMA"/>
    <property type="match status" value="1"/>
</dbReference>
<dbReference type="InterPro" id="IPR036163">
    <property type="entry name" value="HMA_dom_sf"/>
</dbReference>
<feature type="chain" id="PRO_5037484168" evidence="1">
    <location>
        <begin position="21"/>
        <end position="169"/>
    </location>
</feature>
<gene>
    <name evidence="3" type="ORF">IDJ76_12235</name>
</gene>
<feature type="signal peptide" evidence="1">
    <location>
        <begin position="1"/>
        <end position="20"/>
    </location>
</feature>